<keyword evidence="1" id="KW-0812">Transmembrane</keyword>
<proteinExistence type="predicted"/>
<protein>
    <recommendedName>
        <fullName evidence="4">Flp pilus assembly protein TadB</fullName>
    </recommendedName>
</protein>
<dbReference type="Proteomes" id="UP000006868">
    <property type="component" value="Plasmid pSC2"/>
</dbReference>
<dbReference type="KEGG" id="ppm:PPSC2_27385"/>
<reference evidence="2 3" key="1">
    <citation type="journal article" date="2011" name="J. Bacteriol.">
        <title>Complete genome sequence of Paenibacillus polymyxa SC2, a strain of plant growth-promoting Rhizobacterium with broad-spectrum antimicrobial activity.</title>
        <authorList>
            <person name="Ma M."/>
            <person name="Wang C."/>
            <person name="Ding Y."/>
            <person name="Li L."/>
            <person name="Shen D."/>
            <person name="Jiang X."/>
            <person name="Guan D."/>
            <person name="Cao F."/>
            <person name="Chen H."/>
            <person name="Feng R."/>
            <person name="Wang X."/>
            <person name="Ge Y."/>
            <person name="Yao L."/>
            <person name="Bing X."/>
            <person name="Yang X."/>
            <person name="Li J."/>
            <person name="Du B."/>
        </authorList>
    </citation>
    <scope>NUCLEOTIDE SEQUENCE [LARGE SCALE GENOMIC DNA]</scope>
    <source>
        <strain evidence="2 3">SC2</strain>
        <plasmid evidence="3">pSC2</plasmid>
    </source>
</reference>
<dbReference type="RefSeq" id="WP_013385955.1">
    <property type="nucleotide sequence ID" value="NC_014628.2"/>
</dbReference>
<feature type="transmembrane region" description="Helical" evidence="1">
    <location>
        <begin position="6"/>
        <end position="27"/>
    </location>
</feature>
<feature type="transmembrane region" description="Helical" evidence="1">
    <location>
        <begin position="94"/>
        <end position="114"/>
    </location>
</feature>
<evidence type="ECO:0008006" key="4">
    <source>
        <dbReference type="Google" id="ProtNLM"/>
    </source>
</evidence>
<organism evidence="2 3">
    <name type="scientific">Paenibacillus polymyxa (strain SC2)</name>
    <name type="common">Bacillus polymyxa</name>
    <dbReference type="NCBI Taxonomy" id="886882"/>
    <lineage>
        <taxon>Bacteria</taxon>
        <taxon>Bacillati</taxon>
        <taxon>Bacillota</taxon>
        <taxon>Bacilli</taxon>
        <taxon>Bacillales</taxon>
        <taxon>Paenibacillaceae</taxon>
        <taxon>Paenibacillus</taxon>
    </lineage>
</organism>
<feature type="transmembrane region" description="Helical" evidence="1">
    <location>
        <begin position="264"/>
        <end position="283"/>
    </location>
</feature>
<dbReference type="EMBL" id="CP002214">
    <property type="protein sequence ID" value="ADO59541.1"/>
    <property type="molecule type" value="Genomic_DNA"/>
</dbReference>
<keyword evidence="2" id="KW-0614">Plasmid</keyword>
<dbReference type="AlphaFoldDB" id="E3EKU0"/>
<evidence type="ECO:0000256" key="1">
    <source>
        <dbReference type="SAM" id="Phobius"/>
    </source>
</evidence>
<keyword evidence="1" id="KW-0472">Membrane</keyword>
<evidence type="ECO:0000313" key="2">
    <source>
        <dbReference type="EMBL" id="ADO59541.1"/>
    </source>
</evidence>
<dbReference type="HOGENOM" id="CLU_952619_0_0_9"/>
<dbReference type="PANTHER" id="PTHR35007">
    <property type="entry name" value="INTEGRAL MEMBRANE PROTEIN-RELATED"/>
    <property type="match status" value="1"/>
</dbReference>
<accession>E3EKU0</accession>
<keyword evidence="1" id="KW-1133">Transmembrane helix</keyword>
<geneLocation type="plasmid" evidence="2 3">
    <name>pSC2</name>
</geneLocation>
<dbReference type="PATRIC" id="fig|886882.15.peg.5796"/>
<evidence type="ECO:0000313" key="3">
    <source>
        <dbReference type="Proteomes" id="UP000006868"/>
    </source>
</evidence>
<dbReference type="OrthoDB" id="2988862at2"/>
<dbReference type="PANTHER" id="PTHR35007:SF2">
    <property type="entry name" value="PILUS ASSEMBLE PROTEIN"/>
    <property type="match status" value="1"/>
</dbReference>
<feature type="transmembrane region" description="Helical" evidence="1">
    <location>
        <begin position="120"/>
        <end position="138"/>
    </location>
</feature>
<gene>
    <name evidence="2" type="ORF">PPSC2_27385</name>
</gene>
<sequence length="292" mass="33383">MQYVFAGIFLVLLFFFAKNILMMIFSMENYSVHRKRLKQLDFKRKKEDADVSELIDTVTKPVIRHVFSHFKPKRLDQIESQLKMAKWDKHFTAIQYRALSLLLKVVGIVCFLVLVKASLAIALIWAIVLIFGMDFLFMNSTNNRKAKLIADFPDFIRITEGYLTANVPFAKAVSECVKYVGDEWKPILQRFVVDCELKSLNEALDGLKRDVDMFEIREFVALVKLTLEQGGDAKDGFTAQADKIRELQMDMIAIKIGKRQTMGIILQGPLLLCNLMVFGLPTVGSMTSFTSM</sequence>
<name>E3EKU0_PAEPS</name>